<dbReference type="Pfam" id="PF07452">
    <property type="entry name" value="CHRD"/>
    <property type="match status" value="1"/>
</dbReference>
<gene>
    <name evidence="2" type="ORF">H9N25_01380</name>
</gene>
<evidence type="ECO:0000313" key="3">
    <source>
        <dbReference type="Proteomes" id="UP000516439"/>
    </source>
</evidence>
<evidence type="ECO:0000259" key="1">
    <source>
        <dbReference type="PROSITE" id="PS50933"/>
    </source>
</evidence>
<dbReference type="Proteomes" id="UP000516439">
    <property type="component" value="Chromosome"/>
</dbReference>
<keyword evidence="3" id="KW-1185">Reference proteome</keyword>
<reference evidence="2 3" key="1">
    <citation type="submission" date="2020-09" db="EMBL/GenBank/DDBJ databases">
        <title>Pedobacter sp. SW-16 isolated from soil near Yeocheon.</title>
        <authorList>
            <person name="Im H.S."/>
            <person name="Joung Y."/>
            <person name="Lee S.-S."/>
        </authorList>
    </citation>
    <scope>NUCLEOTIDE SEQUENCE [LARGE SCALE GENOMIC DNA]</scope>
    <source>
        <strain evidence="2 3">SW-16</strain>
    </source>
</reference>
<accession>A0ABX6TKH5</accession>
<dbReference type="EMBL" id="CP061171">
    <property type="protein sequence ID" value="QNR85182.1"/>
    <property type="molecule type" value="Genomic_DNA"/>
</dbReference>
<proteinExistence type="predicted"/>
<organism evidence="2 3">
    <name type="scientific">Pedobacter riviphilus</name>
    <dbReference type="NCBI Taxonomy" id="2766984"/>
    <lineage>
        <taxon>Bacteria</taxon>
        <taxon>Pseudomonadati</taxon>
        <taxon>Bacteroidota</taxon>
        <taxon>Sphingobacteriia</taxon>
        <taxon>Sphingobacteriales</taxon>
        <taxon>Sphingobacteriaceae</taxon>
        <taxon>Pedobacter</taxon>
    </lineage>
</organism>
<feature type="domain" description="CHRD" evidence="1">
    <location>
        <begin position="27"/>
        <end position="165"/>
    </location>
</feature>
<name>A0ABX6TKH5_9SPHI</name>
<dbReference type="SMART" id="SM00754">
    <property type="entry name" value="CHRD"/>
    <property type="match status" value="1"/>
</dbReference>
<dbReference type="InterPro" id="IPR010895">
    <property type="entry name" value="CHRD"/>
</dbReference>
<sequence>MMKNNIFKILVLCAVVIFTGCTKGKELKSLTGATYTVTGAADGTQMVPATGVNATGSFNGWYDEQANVLTFTLTWSNIFTGAPADVITSVKFYGPAATGTNGTLIKTVTFSNSNASGSVNLGLGGYAELSPTEIPVLLNGSCYYVLCTQKYPTGIIRGQLKSIKN</sequence>
<dbReference type="RefSeq" id="WP_190327698.1">
    <property type="nucleotide sequence ID" value="NZ_CP061171.1"/>
</dbReference>
<protein>
    <submittedName>
        <fullName evidence="2">CHRD domain-containing protein</fullName>
    </submittedName>
</protein>
<evidence type="ECO:0000313" key="2">
    <source>
        <dbReference type="EMBL" id="QNR85182.1"/>
    </source>
</evidence>
<dbReference type="PROSITE" id="PS51257">
    <property type="entry name" value="PROKAR_LIPOPROTEIN"/>
    <property type="match status" value="1"/>
</dbReference>
<dbReference type="PROSITE" id="PS50933">
    <property type="entry name" value="CHRD"/>
    <property type="match status" value="1"/>
</dbReference>